<keyword evidence="2" id="KW-0812">Transmembrane</keyword>
<keyword evidence="2" id="KW-1133">Transmembrane helix</keyword>
<evidence type="ECO:0000313" key="3">
    <source>
        <dbReference type="EMBL" id="CEK74073.1"/>
    </source>
</evidence>
<organism evidence="3">
    <name type="scientific">Arion vulgaris</name>
    <dbReference type="NCBI Taxonomy" id="1028688"/>
    <lineage>
        <taxon>Eukaryota</taxon>
        <taxon>Metazoa</taxon>
        <taxon>Spiralia</taxon>
        <taxon>Lophotrochozoa</taxon>
        <taxon>Mollusca</taxon>
        <taxon>Gastropoda</taxon>
        <taxon>Heterobranchia</taxon>
        <taxon>Euthyneura</taxon>
        <taxon>Panpulmonata</taxon>
        <taxon>Eupulmonata</taxon>
        <taxon>Stylommatophora</taxon>
        <taxon>Helicina</taxon>
        <taxon>Arionoidea</taxon>
        <taxon>Arionidae</taxon>
        <taxon>Arion</taxon>
    </lineage>
</organism>
<gene>
    <name evidence="3" type="primary">ORF89527</name>
</gene>
<feature type="region of interest" description="Disordered" evidence="1">
    <location>
        <begin position="1"/>
        <end position="31"/>
    </location>
</feature>
<evidence type="ECO:0000256" key="2">
    <source>
        <dbReference type="SAM" id="Phobius"/>
    </source>
</evidence>
<proteinExistence type="predicted"/>
<accession>A0A0B6ZZQ2</accession>
<sequence length="142" mass="15670">NRGKNLNPDSTSLILNSRQHESPPATPKLDISSDHSARLSSISSNVAIYGNSSSNIFIERLSSRESSSLNKHKNMSLRRVKGSFQDLDLEKLYKAYSVQSKYPLVLIYVGMLALASLTFLILDASLNKVTATVEWKGQLAIT</sequence>
<name>A0A0B6ZZQ2_9EUPU</name>
<protein>
    <submittedName>
        <fullName evidence="3">Uncharacterized protein</fullName>
    </submittedName>
</protein>
<evidence type="ECO:0000256" key="1">
    <source>
        <dbReference type="SAM" id="MobiDB-lite"/>
    </source>
</evidence>
<feature type="transmembrane region" description="Helical" evidence="2">
    <location>
        <begin position="102"/>
        <end position="122"/>
    </location>
</feature>
<dbReference type="EMBL" id="HACG01027208">
    <property type="protein sequence ID" value="CEK74073.1"/>
    <property type="molecule type" value="Transcribed_RNA"/>
</dbReference>
<feature type="non-terminal residue" evidence="3">
    <location>
        <position position="1"/>
    </location>
</feature>
<feature type="compositionally biased region" description="Polar residues" evidence="1">
    <location>
        <begin position="7"/>
        <end position="17"/>
    </location>
</feature>
<feature type="non-terminal residue" evidence="3">
    <location>
        <position position="142"/>
    </location>
</feature>
<dbReference type="AlphaFoldDB" id="A0A0B6ZZQ2"/>
<keyword evidence="2" id="KW-0472">Membrane</keyword>
<reference evidence="3" key="1">
    <citation type="submission" date="2014-12" db="EMBL/GenBank/DDBJ databases">
        <title>Insight into the proteome of Arion vulgaris.</title>
        <authorList>
            <person name="Aradska J."/>
            <person name="Bulat T."/>
            <person name="Smidak R."/>
            <person name="Sarate P."/>
            <person name="Gangsoo J."/>
            <person name="Sialana F."/>
            <person name="Bilban M."/>
            <person name="Lubec G."/>
        </authorList>
    </citation>
    <scope>NUCLEOTIDE SEQUENCE</scope>
    <source>
        <tissue evidence="3">Skin</tissue>
    </source>
</reference>